<accession>A0ABP7MJU9</accession>
<evidence type="ECO:0000256" key="2">
    <source>
        <dbReference type="SAM" id="Phobius"/>
    </source>
</evidence>
<name>A0ABP7MJU9_9BACT</name>
<dbReference type="Proteomes" id="UP001499909">
    <property type="component" value="Unassembled WGS sequence"/>
</dbReference>
<feature type="transmembrane region" description="Helical" evidence="2">
    <location>
        <begin position="272"/>
        <end position="293"/>
    </location>
</feature>
<feature type="region of interest" description="Disordered" evidence="1">
    <location>
        <begin position="385"/>
        <end position="407"/>
    </location>
</feature>
<feature type="transmembrane region" description="Helical" evidence="2">
    <location>
        <begin position="232"/>
        <end position="252"/>
    </location>
</feature>
<evidence type="ECO:0008006" key="5">
    <source>
        <dbReference type="Google" id="ProtNLM"/>
    </source>
</evidence>
<evidence type="ECO:0000313" key="3">
    <source>
        <dbReference type="EMBL" id="GAA3924728.1"/>
    </source>
</evidence>
<gene>
    <name evidence="3" type="ORF">GCM10022406_08560</name>
</gene>
<keyword evidence="2" id="KW-1133">Transmembrane helix</keyword>
<dbReference type="EMBL" id="BAABDH010000016">
    <property type="protein sequence ID" value="GAA3924728.1"/>
    <property type="molecule type" value="Genomic_DNA"/>
</dbReference>
<feature type="compositionally biased region" description="Gly residues" evidence="1">
    <location>
        <begin position="392"/>
        <end position="407"/>
    </location>
</feature>
<feature type="transmembrane region" description="Helical" evidence="2">
    <location>
        <begin position="121"/>
        <end position="140"/>
    </location>
</feature>
<feature type="transmembrane region" description="Helical" evidence="2">
    <location>
        <begin position="152"/>
        <end position="173"/>
    </location>
</feature>
<keyword evidence="4" id="KW-1185">Reference proteome</keyword>
<feature type="transmembrane region" description="Helical" evidence="2">
    <location>
        <begin position="90"/>
        <end position="109"/>
    </location>
</feature>
<protein>
    <recommendedName>
        <fullName evidence="5">DUF2157 domain-containing protein</fullName>
    </recommendedName>
</protein>
<evidence type="ECO:0000313" key="4">
    <source>
        <dbReference type="Proteomes" id="UP001499909"/>
    </source>
</evidence>
<proteinExistence type="predicted"/>
<comment type="caution">
    <text evidence="3">The sequence shown here is derived from an EMBL/GenBank/DDBJ whole genome shotgun (WGS) entry which is preliminary data.</text>
</comment>
<reference evidence="4" key="1">
    <citation type="journal article" date="2019" name="Int. J. Syst. Evol. Microbiol.">
        <title>The Global Catalogue of Microorganisms (GCM) 10K type strain sequencing project: providing services to taxonomists for standard genome sequencing and annotation.</title>
        <authorList>
            <consortium name="The Broad Institute Genomics Platform"/>
            <consortium name="The Broad Institute Genome Sequencing Center for Infectious Disease"/>
            <person name="Wu L."/>
            <person name="Ma J."/>
        </authorList>
    </citation>
    <scope>NUCLEOTIDE SEQUENCE [LARGE SCALE GENOMIC DNA]</scope>
    <source>
        <strain evidence="4">JCM 17214</strain>
    </source>
</reference>
<keyword evidence="2" id="KW-0812">Transmembrane</keyword>
<feature type="transmembrane region" description="Helical" evidence="2">
    <location>
        <begin position="206"/>
        <end position="225"/>
    </location>
</feature>
<feature type="transmembrane region" description="Helical" evidence="2">
    <location>
        <begin position="180"/>
        <end position="200"/>
    </location>
</feature>
<feature type="transmembrane region" description="Helical" evidence="2">
    <location>
        <begin position="330"/>
        <end position="349"/>
    </location>
</feature>
<keyword evidence="2" id="KW-0472">Membrane</keyword>
<feature type="transmembrane region" description="Helical" evidence="2">
    <location>
        <begin position="302"/>
        <end position="318"/>
    </location>
</feature>
<feature type="transmembrane region" description="Helical" evidence="2">
    <location>
        <begin position="50"/>
        <end position="75"/>
    </location>
</feature>
<dbReference type="RefSeq" id="WP_345110563.1">
    <property type="nucleotide sequence ID" value="NZ_BAABDH010000016.1"/>
</dbReference>
<evidence type="ECO:0000256" key="1">
    <source>
        <dbReference type="SAM" id="MobiDB-lite"/>
    </source>
</evidence>
<sequence length="407" mass="44015">MSSKAYNEQGIFNRLVQDTARRWGKTGLLSSEQVGSIRQAFPSDFYEPHLFVKIALFLFTCFAVVTVSGLVFLLLSEGSYSGSQNREGRLLLGCLLSGGGAIGLLEVLIRSNQLYRSGVDNALLYVALGYFVAVLAFGYSLALPGSLDPELLLARGLLGWLLLPGLLLLLAAVVRYADPLVGALSFGLYLTTVAVLLLQFSSGKALLPFGLMLASAGGYQLVGLLSRRPDYLYYRTCLRTVKVLALAGFYLAGNYLVVREANALLHGLPSSVQISFAPLFYLFTGALPLLYLYQGLRRHDRILLHTGLLTLAFSLYTYRFYRAVLPPEVALALGGAVLILLAGAAMRYLRPARYGLTAEPTDQPAFSVPELESVVMSHVTETSMQPHEPGFRFGGGSSGGGGAEGRY</sequence>
<organism evidence="3 4">
    <name type="scientific">Hymenobacter algoricola</name>
    <dbReference type="NCBI Taxonomy" id="486267"/>
    <lineage>
        <taxon>Bacteria</taxon>
        <taxon>Pseudomonadati</taxon>
        <taxon>Bacteroidota</taxon>
        <taxon>Cytophagia</taxon>
        <taxon>Cytophagales</taxon>
        <taxon>Hymenobacteraceae</taxon>
        <taxon>Hymenobacter</taxon>
    </lineage>
</organism>